<reference evidence="2 3" key="1">
    <citation type="journal article" date="2017" name="PLoS Biol.">
        <title>The sea cucumber genome provides insights into morphological evolution and visceral regeneration.</title>
        <authorList>
            <person name="Zhang X."/>
            <person name="Sun L."/>
            <person name="Yuan J."/>
            <person name="Sun Y."/>
            <person name="Gao Y."/>
            <person name="Zhang L."/>
            <person name="Li S."/>
            <person name="Dai H."/>
            <person name="Hamel J.F."/>
            <person name="Liu C."/>
            <person name="Yu Y."/>
            <person name="Liu S."/>
            <person name="Lin W."/>
            <person name="Guo K."/>
            <person name="Jin S."/>
            <person name="Xu P."/>
            <person name="Storey K.B."/>
            <person name="Huan P."/>
            <person name="Zhang T."/>
            <person name="Zhou Y."/>
            <person name="Zhang J."/>
            <person name="Lin C."/>
            <person name="Li X."/>
            <person name="Xing L."/>
            <person name="Huo D."/>
            <person name="Sun M."/>
            <person name="Wang L."/>
            <person name="Mercier A."/>
            <person name="Li F."/>
            <person name="Yang H."/>
            <person name="Xiang J."/>
        </authorList>
    </citation>
    <scope>NUCLEOTIDE SEQUENCE [LARGE SCALE GENOMIC DNA]</scope>
    <source>
        <strain evidence="2">Shaxun</strain>
        <tissue evidence="2">Muscle</tissue>
    </source>
</reference>
<proteinExistence type="predicted"/>
<dbReference type="STRING" id="307972.A0A2G8KM52"/>
<comment type="caution">
    <text evidence="2">The sequence shown here is derived from an EMBL/GenBank/DDBJ whole genome shotgun (WGS) entry which is preliminary data.</text>
</comment>
<name>A0A2G8KM52_STIJA</name>
<dbReference type="InterPro" id="IPR033374">
    <property type="entry name" value="NSMF"/>
</dbReference>
<evidence type="ECO:0000256" key="1">
    <source>
        <dbReference type="SAM" id="MobiDB-lite"/>
    </source>
</evidence>
<dbReference type="AlphaFoldDB" id="A0A2G8KM52"/>
<dbReference type="Proteomes" id="UP000230750">
    <property type="component" value="Unassembled WGS sequence"/>
</dbReference>
<keyword evidence="2" id="KW-0675">Receptor</keyword>
<gene>
    <name evidence="2" type="ORF">BSL78_14028</name>
</gene>
<evidence type="ECO:0000313" key="2">
    <source>
        <dbReference type="EMBL" id="PIK49092.1"/>
    </source>
</evidence>
<dbReference type="Gene3D" id="1.20.5.190">
    <property type="match status" value="1"/>
</dbReference>
<accession>A0A2G8KM52</accession>
<dbReference type="GO" id="GO:0048168">
    <property type="term" value="P:regulation of neuronal synaptic plasticity"/>
    <property type="evidence" value="ECO:0007669"/>
    <property type="project" value="InterPro"/>
</dbReference>
<dbReference type="OrthoDB" id="6161298at2759"/>
<dbReference type="PANTHER" id="PTHR32061">
    <property type="entry name" value="NMDA RECEPTOR SYNAPTONUCLEAR SIGNALING AND NEURONAL MIGRATION FACTOR"/>
    <property type="match status" value="1"/>
</dbReference>
<evidence type="ECO:0000313" key="3">
    <source>
        <dbReference type="Proteomes" id="UP000230750"/>
    </source>
</evidence>
<organism evidence="2 3">
    <name type="scientific">Stichopus japonicus</name>
    <name type="common">Sea cucumber</name>
    <dbReference type="NCBI Taxonomy" id="307972"/>
    <lineage>
        <taxon>Eukaryota</taxon>
        <taxon>Metazoa</taxon>
        <taxon>Echinodermata</taxon>
        <taxon>Eleutherozoa</taxon>
        <taxon>Echinozoa</taxon>
        <taxon>Holothuroidea</taxon>
        <taxon>Aspidochirotacea</taxon>
        <taxon>Aspidochirotida</taxon>
        <taxon>Stichopodidae</taxon>
        <taxon>Apostichopus</taxon>
    </lineage>
</organism>
<dbReference type="GO" id="GO:2001222">
    <property type="term" value="P:regulation of neuron migration"/>
    <property type="evidence" value="ECO:0007669"/>
    <property type="project" value="InterPro"/>
</dbReference>
<sequence>MARPRSNFEIYLYSVFRGYQDRQLLKKQSDMAIKIQRRFRRHMSQQTDDGETKPKEDKIEEQKGEKTQEEFKNFQDEITELRWKAEQQMREMSWRHTLPRRVLFISSNVQKSSELTEAGLPDVLTFHYDFTKDTFENLIKMLELNLEAYKPGSRARSICFVSQGGPGVLYLLKKRALTVPKLKKESEADQVRFWESVGRRMSKVSYQDSIIHLFDSLETIMMPSVVKFKAPLELSEEGGF</sequence>
<dbReference type="EMBL" id="MRZV01000481">
    <property type="protein sequence ID" value="PIK49092.1"/>
    <property type="molecule type" value="Genomic_DNA"/>
</dbReference>
<feature type="region of interest" description="Disordered" evidence="1">
    <location>
        <begin position="38"/>
        <end position="69"/>
    </location>
</feature>
<feature type="compositionally biased region" description="Basic and acidic residues" evidence="1">
    <location>
        <begin position="50"/>
        <end position="69"/>
    </location>
</feature>
<keyword evidence="3" id="KW-1185">Reference proteome</keyword>
<protein>
    <submittedName>
        <fullName evidence="2">Putative NMDA receptor synaptonuclear signaling and neuronal migration factor isoform X3</fullName>
    </submittedName>
</protein>